<evidence type="ECO:0000313" key="2">
    <source>
        <dbReference type="Proteomes" id="UP000032707"/>
    </source>
</evidence>
<protein>
    <submittedName>
        <fullName evidence="1">Uncharacterized protein</fullName>
    </submittedName>
</protein>
<comment type="caution">
    <text evidence="1">The sequence shown here is derived from an EMBL/GenBank/DDBJ whole genome shotgun (WGS) entry which is preliminary data.</text>
</comment>
<gene>
    <name evidence="1" type="ORF">NMH_2322</name>
</gene>
<dbReference type="Proteomes" id="UP000032707">
    <property type="component" value="Unassembled WGS sequence"/>
</dbReference>
<organism evidence="1 2">
    <name type="scientific">Neisseria meningitidis serogroup B / serotype 15 (strain H44/76)</name>
    <dbReference type="NCBI Taxonomy" id="909420"/>
    <lineage>
        <taxon>Bacteria</taxon>
        <taxon>Pseudomonadati</taxon>
        <taxon>Pseudomonadota</taxon>
        <taxon>Betaproteobacteria</taxon>
        <taxon>Neisseriales</taxon>
        <taxon>Neisseriaceae</taxon>
        <taxon>Neisseria</taxon>
    </lineage>
</organism>
<dbReference type="EMBL" id="AEQZ01000045">
    <property type="protein sequence ID" value="EFV62660.1"/>
    <property type="molecule type" value="Genomic_DNA"/>
</dbReference>
<accession>E6N0K6</accession>
<name>E6N0K6_NEIMH</name>
<proteinExistence type="predicted"/>
<dbReference type="PATRIC" id="fig|909420.4.peg.2563"/>
<sequence>MKHKMPSETDSDGILALTPVRAGKAYRLIFSVRQKQKGRCG</sequence>
<reference evidence="1 2" key="1">
    <citation type="journal article" date="2011" name="J. Bacteriol.">
        <title>Genome sequence of Neisseria meningitidis serogroup B strain H44/76.</title>
        <authorList>
            <person name="Piet J.R."/>
            <person name="Huis In 't Veld R.A."/>
            <person name="van Schaik B.D."/>
            <person name="van Kampen A.H."/>
            <person name="Baas F."/>
            <person name="van de Beek D."/>
            <person name="Pannekoek Y."/>
            <person name="van der Ende A."/>
        </authorList>
    </citation>
    <scope>NUCLEOTIDE SEQUENCE [LARGE SCALE GENOMIC DNA]</scope>
    <source>
        <strain evidence="1 2">H44/76</strain>
    </source>
</reference>
<dbReference type="AlphaFoldDB" id="E6N0K6"/>
<evidence type="ECO:0000313" key="1">
    <source>
        <dbReference type="EMBL" id="EFV62660.1"/>
    </source>
</evidence>